<dbReference type="InterPro" id="IPR001296">
    <property type="entry name" value="Glyco_trans_1"/>
</dbReference>
<evidence type="ECO:0000259" key="1">
    <source>
        <dbReference type="Pfam" id="PF00534"/>
    </source>
</evidence>
<sequence>MVSMPSLHFFRWSEQLQDYGHEVYWFDITDGGAKVERLHWVNQIVGWKLCWDFPGRIFLKINFPKLYILIQKFNERNITKVFEQKMLEIRPDIVHSFAIQIACIPILSVMMKHKKVKWVYSSWGSDMFYFINLNIKEITMNQALKRIDFLITDCNRDYEIAKKIGFNNKFSGVFPGNGGIDFPIEKEQLLMPKDRDTILIKAYSDEIGKGLEIIKSFDEELISLLMEFKIVLFGANQEIVDYIKNDNKLKQLNFIVYLKNRPIRNEELLKLMNHSYIYIANSLSDGLPNALLEAMGMGCFPIQSNPGNVMSEIIEHNKNGFLITNPLDLNEIKKWLLIALLDKNLINYSFEANVDTIRKKCNRKDLKDQIGSIYEEIYKN</sequence>
<evidence type="ECO:0000313" key="3">
    <source>
        <dbReference type="EMBL" id="RBN50351.1"/>
    </source>
</evidence>
<comment type="caution">
    <text evidence="3">The sequence shown here is derived from an EMBL/GenBank/DDBJ whole genome shotgun (WGS) entry which is preliminary data.</text>
</comment>
<organism evidence="3 4">
    <name type="scientific">Flavobacterium psychrolimnae</name>
    <dbReference type="NCBI Taxonomy" id="249351"/>
    <lineage>
        <taxon>Bacteria</taxon>
        <taxon>Pseudomonadati</taxon>
        <taxon>Bacteroidota</taxon>
        <taxon>Flavobacteriia</taxon>
        <taxon>Flavobacteriales</taxon>
        <taxon>Flavobacteriaceae</taxon>
        <taxon>Flavobacterium</taxon>
    </lineage>
</organism>
<dbReference type="EMBL" id="QNUX01000007">
    <property type="protein sequence ID" value="RBN50351.1"/>
    <property type="molecule type" value="Genomic_DNA"/>
</dbReference>
<dbReference type="Pfam" id="PF13477">
    <property type="entry name" value="Glyco_trans_4_2"/>
    <property type="match status" value="1"/>
</dbReference>
<keyword evidence="3" id="KW-0808">Transferase</keyword>
<dbReference type="Proteomes" id="UP000253676">
    <property type="component" value="Unassembled WGS sequence"/>
</dbReference>
<gene>
    <name evidence="3" type="ORF">DR980_09325</name>
</gene>
<protein>
    <submittedName>
        <fullName evidence="3">Glycosyl transferase family 1</fullName>
    </submittedName>
</protein>
<reference evidence="3 4" key="1">
    <citation type="submission" date="2018-07" db="EMBL/GenBank/DDBJ databases">
        <title>Complete genome sequence of Flavobacterium psychrolimnae LMG 22018.</title>
        <authorList>
            <person name="Kim D.-U."/>
        </authorList>
    </citation>
    <scope>NUCLEOTIDE SEQUENCE [LARGE SCALE GENOMIC DNA]</scope>
    <source>
        <strain evidence="3 4">LMG 22018</strain>
    </source>
</reference>
<dbReference type="PANTHER" id="PTHR12526:SF630">
    <property type="entry name" value="GLYCOSYLTRANSFERASE"/>
    <property type="match status" value="1"/>
</dbReference>
<dbReference type="GO" id="GO:0016757">
    <property type="term" value="F:glycosyltransferase activity"/>
    <property type="evidence" value="ECO:0007669"/>
    <property type="project" value="InterPro"/>
</dbReference>
<proteinExistence type="predicted"/>
<dbReference type="AlphaFoldDB" id="A0A366B0B8"/>
<dbReference type="SUPFAM" id="SSF53756">
    <property type="entry name" value="UDP-Glycosyltransferase/glycogen phosphorylase"/>
    <property type="match status" value="1"/>
</dbReference>
<dbReference type="OrthoDB" id="1411429at2"/>
<accession>A0A366B0B8</accession>
<evidence type="ECO:0000259" key="2">
    <source>
        <dbReference type="Pfam" id="PF13477"/>
    </source>
</evidence>
<keyword evidence="4" id="KW-1185">Reference proteome</keyword>
<evidence type="ECO:0000313" key="4">
    <source>
        <dbReference type="Proteomes" id="UP000253676"/>
    </source>
</evidence>
<dbReference type="Pfam" id="PF00534">
    <property type="entry name" value="Glycos_transf_1"/>
    <property type="match status" value="1"/>
</dbReference>
<dbReference type="Gene3D" id="3.40.50.2000">
    <property type="entry name" value="Glycogen Phosphorylase B"/>
    <property type="match status" value="2"/>
</dbReference>
<name>A0A366B0B8_9FLAO</name>
<feature type="domain" description="Glycosyltransferase subfamily 4-like N-terminal" evidence="2">
    <location>
        <begin position="86"/>
        <end position="152"/>
    </location>
</feature>
<dbReference type="InterPro" id="IPR028098">
    <property type="entry name" value="Glyco_trans_4-like_N"/>
</dbReference>
<dbReference type="PANTHER" id="PTHR12526">
    <property type="entry name" value="GLYCOSYLTRANSFERASE"/>
    <property type="match status" value="1"/>
</dbReference>
<feature type="domain" description="Glycosyl transferase family 1" evidence="1">
    <location>
        <begin position="209"/>
        <end position="344"/>
    </location>
</feature>